<proteinExistence type="inferred from homology"/>
<feature type="binding site" evidence="4">
    <location>
        <begin position="124"/>
        <end position="129"/>
    </location>
    <ligand>
        <name>GTP</name>
        <dbReference type="ChEBI" id="CHEBI:37565"/>
    </ligand>
</feature>
<dbReference type="Pfam" id="PF01926">
    <property type="entry name" value="MMR_HSR1"/>
    <property type="match status" value="1"/>
</dbReference>
<feature type="binding site" evidence="4">
    <location>
        <position position="168"/>
    </location>
    <ligand>
        <name>GTP</name>
        <dbReference type="ChEBI" id="CHEBI:37565"/>
    </ligand>
</feature>
<feature type="compositionally biased region" description="Basic and acidic residues" evidence="5">
    <location>
        <begin position="311"/>
        <end position="334"/>
    </location>
</feature>
<dbReference type="Gene3D" id="1.10.1580.10">
    <property type="match status" value="1"/>
</dbReference>
<comment type="similarity">
    <text evidence="3">Belongs to the TRAFAC class YlqF/YawG GTPase family. MTG1 subfamily.</text>
</comment>
<dbReference type="InterPro" id="IPR023179">
    <property type="entry name" value="GTP-bd_ortho_bundle_sf"/>
</dbReference>
<dbReference type="SUPFAM" id="SSF52540">
    <property type="entry name" value="P-loop containing nucleoside triphosphate hydrolases"/>
    <property type="match status" value="1"/>
</dbReference>
<dbReference type="Gene3D" id="3.40.50.300">
    <property type="entry name" value="P-loop containing nucleotide triphosphate hydrolases"/>
    <property type="match status" value="1"/>
</dbReference>
<sequence>MAIQWFPGHMHLTKKTISERIKEIDVVIELLDARLPGSSANPMLAELTGSKPALKVLNKQDLADPARTAVWLEHYNALPATRAIELDASETAPARRLIKACHELAPLRGGMTKPMRVLICGIPNVGKSTLINTLIGKRSAKTGDEAGVTKAEQRISLADDFYLYDTPGMLWPRIIVAKSGYNLAASGAIGRNAFEEEEVALELLDYLIKNYPEAITSRYKVELPPGITDEQLLEEIGRKRGAVLTKGRVNLQKAAEIVIYEFRAATLGRITLETPAEFAKGLAEGQVLDAERQVKKDAIETNRLIKFKKIPRTDRRTAANKPDKNAKPEKPDLD</sequence>
<dbReference type="GO" id="GO:0006412">
    <property type="term" value="P:translation"/>
    <property type="evidence" value="ECO:0007669"/>
    <property type="project" value="TreeGrafter"/>
</dbReference>
<keyword evidence="1 3" id="KW-0547">Nucleotide-binding</keyword>
<reference evidence="7 8" key="1">
    <citation type="submission" date="2020-04" db="EMBL/GenBank/DDBJ databases">
        <title>Complete genome of a Psychrophilic, Marine, Gas Vacuolate Bacterium Polaromonas vacuolata KCTC 22033T.</title>
        <authorList>
            <person name="Hwang K."/>
            <person name="Kim K.M."/>
        </authorList>
    </citation>
    <scope>NUCLEOTIDE SEQUENCE [LARGE SCALE GENOMIC DNA]</scope>
    <source>
        <strain evidence="7 8">KCTC 22033</strain>
    </source>
</reference>
<evidence type="ECO:0000313" key="8">
    <source>
        <dbReference type="Proteomes" id="UP000502041"/>
    </source>
</evidence>
<protein>
    <recommendedName>
        <fullName evidence="3">Ribosome biogenesis GTPase A</fullName>
    </recommendedName>
</protein>
<evidence type="ECO:0000256" key="4">
    <source>
        <dbReference type="PIRSR" id="PIRSR006230-1"/>
    </source>
</evidence>
<comment type="subcellular location">
    <subcellularLocation>
        <location evidence="3">Cytoplasm</location>
    </subcellularLocation>
</comment>
<evidence type="ECO:0000256" key="3">
    <source>
        <dbReference type="PIRNR" id="PIRNR006230"/>
    </source>
</evidence>
<keyword evidence="3" id="KW-0963">Cytoplasm</keyword>
<organism evidence="7 8">
    <name type="scientific">Polaromonas vacuolata</name>
    <dbReference type="NCBI Taxonomy" id="37448"/>
    <lineage>
        <taxon>Bacteria</taxon>
        <taxon>Pseudomonadati</taxon>
        <taxon>Pseudomonadota</taxon>
        <taxon>Betaproteobacteria</taxon>
        <taxon>Burkholderiales</taxon>
        <taxon>Comamonadaceae</taxon>
        <taxon>Polaromonas</taxon>
    </lineage>
</organism>
<dbReference type="NCBIfam" id="TIGR03596">
    <property type="entry name" value="GTPase_YlqF"/>
    <property type="match status" value="1"/>
</dbReference>
<evidence type="ECO:0000313" key="7">
    <source>
        <dbReference type="EMBL" id="QJC55883.1"/>
    </source>
</evidence>
<evidence type="ECO:0000256" key="1">
    <source>
        <dbReference type="ARBA" id="ARBA00022741"/>
    </source>
</evidence>
<dbReference type="Proteomes" id="UP000502041">
    <property type="component" value="Chromosome"/>
</dbReference>
<dbReference type="InterPro" id="IPR006073">
    <property type="entry name" value="GTP-bd"/>
</dbReference>
<dbReference type="GO" id="GO:0005525">
    <property type="term" value="F:GTP binding"/>
    <property type="evidence" value="ECO:0007669"/>
    <property type="project" value="UniProtKB-KW"/>
</dbReference>
<dbReference type="CDD" id="cd01856">
    <property type="entry name" value="YlqF"/>
    <property type="match status" value="1"/>
</dbReference>
<dbReference type="PIRSF" id="PIRSF006230">
    <property type="entry name" value="MG442"/>
    <property type="match status" value="1"/>
</dbReference>
<feature type="binding site" evidence="4">
    <location>
        <begin position="58"/>
        <end position="61"/>
    </location>
    <ligand>
        <name>GTP</name>
        <dbReference type="ChEBI" id="CHEBI:37565"/>
    </ligand>
</feature>
<dbReference type="InterPro" id="IPR027417">
    <property type="entry name" value="P-loop_NTPase"/>
</dbReference>
<dbReference type="PANTHER" id="PTHR45782">
    <property type="entry name" value="MITOCHONDRIAL RIBOSOME-ASSOCIATED GTPASE 1"/>
    <property type="match status" value="1"/>
</dbReference>
<evidence type="ECO:0000256" key="5">
    <source>
        <dbReference type="SAM" id="MobiDB-lite"/>
    </source>
</evidence>
<dbReference type="AlphaFoldDB" id="A0A6H2H7W5"/>
<dbReference type="PANTHER" id="PTHR45782:SF4">
    <property type="entry name" value="MITOCHONDRIAL RIBOSOME-ASSOCIATED GTPASE 1"/>
    <property type="match status" value="1"/>
</dbReference>
<evidence type="ECO:0000259" key="6">
    <source>
        <dbReference type="Pfam" id="PF01926"/>
    </source>
</evidence>
<keyword evidence="2 3" id="KW-0342">GTP-binding</keyword>
<keyword evidence="8" id="KW-1185">Reference proteome</keyword>
<dbReference type="KEGG" id="pvac:HC248_01167"/>
<dbReference type="InterPro" id="IPR016478">
    <property type="entry name" value="GTPase_MTG1"/>
</dbReference>
<feature type="region of interest" description="Disordered" evidence="5">
    <location>
        <begin position="310"/>
        <end position="334"/>
    </location>
</feature>
<dbReference type="GO" id="GO:0003924">
    <property type="term" value="F:GTPase activity"/>
    <property type="evidence" value="ECO:0007669"/>
    <property type="project" value="TreeGrafter"/>
</dbReference>
<dbReference type="RefSeq" id="WP_168921679.1">
    <property type="nucleotide sequence ID" value="NZ_CP051461.1"/>
</dbReference>
<gene>
    <name evidence="7" type="primary">rbgA</name>
    <name evidence="7" type="ORF">HC248_01167</name>
</gene>
<feature type="domain" description="G" evidence="6">
    <location>
        <begin position="116"/>
        <end position="176"/>
    </location>
</feature>
<evidence type="ECO:0000256" key="2">
    <source>
        <dbReference type="ARBA" id="ARBA00023134"/>
    </source>
</evidence>
<dbReference type="EMBL" id="CP051461">
    <property type="protein sequence ID" value="QJC55883.1"/>
    <property type="molecule type" value="Genomic_DNA"/>
</dbReference>
<comment type="function">
    <text evidence="3">Required for a late step of 50S ribosomal subunit assembly. Has GTPase activity.</text>
</comment>
<accession>A0A6H2H7W5</accession>
<dbReference type="InterPro" id="IPR019991">
    <property type="entry name" value="GTP-bd_ribosome_bgen"/>
</dbReference>
<dbReference type="GO" id="GO:0005737">
    <property type="term" value="C:cytoplasm"/>
    <property type="evidence" value="ECO:0007669"/>
    <property type="project" value="UniProtKB-SubCell"/>
</dbReference>
<name>A0A6H2H7W5_9BURK</name>